<dbReference type="GO" id="GO:0046872">
    <property type="term" value="F:metal ion binding"/>
    <property type="evidence" value="ECO:0007669"/>
    <property type="project" value="InterPro"/>
</dbReference>
<name>A0AAU2VKR6_9ACTN</name>
<feature type="region of interest" description="Disordered" evidence="1">
    <location>
        <begin position="1"/>
        <end position="22"/>
    </location>
</feature>
<sequence>MADAADLNSRRRQDHLNPLYRPTKGTPTVDIVQLDRAAVLESVRVVRSAGPGDWDRPSPCSDWTLRRLVEHMGAQHLGFAAAARGQGAGAAVWRTRSYGDDPAARYREAADAVLDAFAQPGVLERRFALPEIDAAATFAASTAIGFHFIDYVVHSWDAAASLGLRTAFPPDVVEAALPIALRVPGGEARVRPGAAFRPALPGGGAAGSGGADTFRLVLSALGRSPDWSPPHGA</sequence>
<gene>
    <name evidence="3" type="ORF">OG398_05225</name>
</gene>
<evidence type="ECO:0000256" key="1">
    <source>
        <dbReference type="SAM" id="MobiDB-lite"/>
    </source>
</evidence>
<feature type="domain" description="Mycothiol-dependent maleylpyruvate isomerase metal-binding" evidence="2">
    <location>
        <begin position="39"/>
        <end position="159"/>
    </location>
</feature>
<dbReference type="InterPro" id="IPR024344">
    <property type="entry name" value="MDMPI_metal-binding"/>
</dbReference>
<reference evidence="3" key="1">
    <citation type="submission" date="2022-10" db="EMBL/GenBank/DDBJ databases">
        <title>The complete genomes of actinobacterial strains from the NBC collection.</title>
        <authorList>
            <person name="Joergensen T.S."/>
            <person name="Alvarez Arevalo M."/>
            <person name="Sterndorff E.B."/>
            <person name="Faurdal D."/>
            <person name="Vuksanovic O."/>
            <person name="Mourched A.-S."/>
            <person name="Charusanti P."/>
            <person name="Shaw S."/>
            <person name="Blin K."/>
            <person name="Weber T."/>
        </authorList>
    </citation>
    <scope>NUCLEOTIDE SEQUENCE</scope>
    <source>
        <strain evidence="3">NBC_00008</strain>
    </source>
</reference>
<dbReference type="InterPro" id="IPR017517">
    <property type="entry name" value="Maleyloyr_isom"/>
</dbReference>
<dbReference type="InterPro" id="IPR034660">
    <property type="entry name" value="DinB/YfiT-like"/>
</dbReference>
<dbReference type="Pfam" id="PF11716">
    <property type="entry name" value="MDMPI_N"/>
    <property type="match status" value="1"/>
</dbReference>
<dbReference type="Gene3D" id="1.20.120.450">
    <property type="entry name" value="dinb family like domain"/>
    <property type="match status" value="1"/>
</dbReference>
<evidence type="ECO:0000313" key="3">
    <source>
        <dbReference type="EMBL" id="WTW67718.1"/>
    </source>
</evidence>
<dbReference type="InterPro" id="IPR017520">
    <property type="entry name" value="CHP03086"/>
</dbReference>
<dbReference type="NCBIfam" id="TIGR03083">
    <property type="entry name" value="maleylpyruvate isomerase family mycothiol-dependent enzyme"/>
    <property type="match status" value="1"/>
</dbReference>
<dbReference type="EMBL" id="CP108313">
    <property type="protein sequence ID" value="WTW67718.1"/>
    <property type="molecule type" value="Genomic_DNA"/>
</dbReference>
<organism evidence="3">
    <name type="scientific">Streptomyces sp. NBC_00008</name>
    <dbReference type="NCBI Taxonomy" id="2903610"/>
    <lineage>
        <taxon>Bacteria</taxon>
        <taxon>Bacillati</taxon>
        <taxon>Actinomycetota</taxon>
        <taxon>Actinomycetes</taxon>
        <taxon>Kitasatosporales</taxon>
        <taxon>Streptomycetaceae</taxon>
        <taxon>Streptomyces</taxon>
    </lineage>
</organism>
<dbReference type="SUPFAM" id="SSF109854">
    <property type="entry name" value="DinB/YfiT-like putative metalloenzymes"/>
    <property type="match status" value="1"/>
</dbReference>
<evidence type="ECO:0000259" key="2">
    <source>
        <dbReference type="Pfam" id="PF11716"/>
    </source>
</evidence>
<protein>
    <submittedName>
        <fullName evidence="3">TIGR03086 family metal-binding protein</fullName>
    </submittedName>
</protein>
<dbReference type="NCBIfam" id="TIGR03086">
    <property type="entry name" value="TIGR03086 family metal-binding protein"/>
    <property type="match status" value="1"/>
</dbReference>
<accession>A0AAU2VKR6</accession>
<dbReference type="AlphaFoldDB" id="A0AAU2VKR6"/>
<proteinExistence type="predicted"/>